<evidence type="ECO:0000313" key="5">
    <source>
        <dbReference type="EMBL" id="CAB4690966.1"/>
    </source>
</evidence>
<feature type="domain" description="DUF2207" evidence="3">
    <location>
        <begin position="52"/>
        <end position="227"/>
    </location>
</feature>
<dbReference type="AlphaFoldDB" id="A0A6J6NXD7"/>
<feature type="transmembrane region" description="Helical" evidence="2">
    <location>
        <begin position="403"/>
        <end position="427"/>
    </location>
</feature>
<evidence type="ECO:0000259" key="3">
    <source>
        <dbReference type="Pfam" id="PF09972"/>
    </source>
</evidence>
<keyword evidence="2" id="KW-0812">Transmembrane</keyword>
<dbReference type="InterPro" id="IPR018702">
    <property type="entry name" value="DUF2207"/>
</dbReference>
<sequence>MNKLARVLLAVSAFLMLGVPSTSYADVNDFSFSSFDATYDLSINKAAENRAEMWVTERLVANFPDFDQNHGIRRSIPESSYGKYPGLINEIEVLDESEQPREFEINIENGYVELAIKPSDDSYVHGQQVYFIKYHQSWVINNYQDSSGFDEFYWDVNGTGWLQSFDKVTATVTFDKTLSENLVTDKIACYQGAQGSKDECVNKEVSNNQLVFTSGKLEAGENLSIAVPFQPNVANTTGPIIEGTFNWYAYWVFLVLAAIVILWAIYFRIFGIKSASKRAFLVTQYKPAAEPGLLTSALVINKTAHLYQASVIELAVMKLIEIEVVPESKNKDFILRRTSVATTSSDQLALLAELGLTAKGSELQLGNKMTSSQKTELSKGLIKLRATSAKRVRTGGYFQKRALGVPAIGFVIGILVYAAWMYFAIALDEQVEAGFVVGPLLSFGPFAFTYVWLLSKRALTTKGVELESYVKGLESYIQLAEKDRLEFLQSPSGASLKPSEVKGKQVLKLYEEVLPWAVLLGLQKQWSKVLSDLYGEVDTPVWFIGAPNLIDSFSGLDQALSSALAVSSSGGSGGGGSSGGGGGGGGGGGI</sequence>
<dbReference type="InterPro" id="IPR048389">
    <property type="entry name" value="YciQ-like_C"/>
</dbReference>
<proteinExistence type="predicted"/>
<feature type="transmembrane region" description="Helical" evidence="2">
    <location>
        <begin position="433"/>
        <end position="453"/>
    </location>
</feature>
<dbReference type="Pfam" id="PF09972">
    <property type="entry name" value="DUF2207"/>
    <property type="match status" value="1"/>
</dbReference>
<feature type="transmembrane region" description="Helical" evidence="2">
    <location>
        <begin position="247"/>
        <end position="269"/>
    </location>
</feature>
<evidence type="ECO:0000256" key="1">
    <source>
        <dbReference type="SAM" id="MobiDB-lite"/>
    </source>
</evidence>
<feature type="domain" description="Predicted membrane protein YciQ-like C-terminal" evidence="4">
    <location>
        <begin position="291"/>
        <end position="530"/>
    </location>
</feature>
<keyword evidence="2" id="KW-0472">Membrane</keyword>
<dbReference type="Pfam" id="PF20990">
    <property type="entry name" value="DUF2207_C"/>
    <property type="match status" value="1"/>
</dbReference>
<feature type="compositionally biased region" description="Gly residues" evidence="1">
    <location>
        <begin position="570"/>
        <end position="590"/>
    </location>
</feature>
<protein>
    <submittedName>
        <fullName evidence="5">Unannotated protein</fullName>
    </submittedName>
</protein>
<keyword evidence="2" id="KW-1133">Transmembrane helix</keyword>
<gene>
    <name evidence="5" type="ORF">UFOPK2373_00794</name>
</gene>
<evidence type="ECO:0000256" key="2">
    <source>
        <dbReference type="SAM" id="Phobius"/>
    </source>
</evidence>
<reference evidence="5" key="1">
    <citation type="submission" date="2020-05" db="EMBL/GenBank/DDBJ databases">
        <authorList>
            <person name="Chiriac C."/>
            <person name="Salcher M."/>
            <person name="Ghai R."/>
            <person name="Kavagutti S V."/>
        </authorList>
    </citation>
    <scope>NUCLEOTIDE SEQUENCE</scope>
</reference>
<organism evidence="5">
    <name type="scientific">freshwater metagenome</name>
    <dbReference type="NCBI Taxonomy" id="449393"/>
    <lineage>
        <taxon>unclassified sequences</taxon>
        <taxon>metagenomes</taxon>
        <taxon>ecological metagenomes</taxon>
    </lineage>
</organism>
<feature type="region of interest" description="Disordered" evidence="1">
    <location>
        <begin position="568"/>
        <end position="590"/>
    </location>
</feature>
<name>A0A6J6NXD7_9ZZZZ</name>
<accession>A0A6J6NXD7</accession>
<dbReference type="EMBL" id="CAEZXL010000135">
    <property type="protein sequence ID" value="CAB4690966.1"/>
    <property type="molecule type" value="Genomic_DNA"/>
</dbReference>
<evidence type="ECO:0000259" key="4">
    <source>
        <dbReference type="Pfam" id="PF20990"/>
    </source>
</evidence>